<dbReference type="Pfam" id="PF14508">
    <property type="entry name" value="GH97_N"/>
    <property type="match status" value="1"/>
</dbReference>
<proteinExistence type="predicted"/>
<dbReference type="PANTHER" id="PTHR35803">
    <property type="entry name" value="GLUCAN 1,4-ALPHA-GLUCOSIDASE SUSB-RELATED"/>
    <property type="match status" value="1"/>
</dbReference>
<dbReference type="Gene3D" id="2.70.98.10">
    <property type="match status" value="1"/>
</dbReference>
<organism evidence="7 8">
    <name type="scientific">Williamwhitmania taraxaci</name>
    <dbReference type="NCBI Taxonomy" id="1640674"/>
    <lineage>
        <taxon>Bacteria</taxon>
        <taxon>Pseudomonadati</taxon>
        <taxon>Bacteroidota</taxon>
        <taxon>Bacteroidia</taxon>
        <taxon>Bacteroidales</taxon>
        <taxon>Williamwhitmaniaceae</taxon>
        <taxon>Williamwhitmania</taxon>
    </lineage>
</organism>
<dbReference type="GO" id="GO:0030246">
    <property type="term" value="F:carbohydrate binding"/>
    <property type="evidence" value="ECO:0007669"/>
    <property type="project" value="InterPro"/>
</dbReference>
<protein>
    <submittedName>
        <fullName evidence="7">Glycosyl-hydrolase 97 C-terminal, oligomerisation</fullName>
    </submittedName>
</protein>
<evidence type="ECO:0000256" key="2">
    <source>
        <dbReference type="ARBA" id="ARBA00011245"/>
    </source>
</evidence>
<feature type="domain" description="Glycosyl-hydrolase 97 C-terminal oligomerisation" evidence="6">
    <location>
        <begin position="608"/>
        <end position="708"/>
    </location>
</feature>
<evidence type="ECO:0000313" key="7">
    <source>
        <dbReference type="EMBL" id="SDC16183.1"/>
    </source>
</evidence>
<evidence type="ECO:0000259" key="6">
    <source>
        <dbReference type="Pfam" id="PF14509"/>
    </source>
</evidence>
<sequence>MALLVWVYLLKRMALIIFVMRYNVHKLLLTILFGVGVLSVMASVKKLEVTSPSGGIKVEFFLQGKGEAAYRVLYNAKPVIETSTLGFDFQGEPSIKEGLAITSSAITEFNETWEMPWGEQLKVVNHYKQLKVTLAEKAGKKRTFSLVFRVFDDGIGFRYEFPKQASMGKVVITDENTQFKLTGNHLVWWQPGDWDIYEHLYNTTRFTDIDAISKRNHPNLAQTYIPENAVNTPVTMKTDDGVYLSFHEAALYNYAGITLKVDTTNLMMQSELVGNSKNIKVVTATPFNTPWRTIQITDRAGELIESKLILNLNEPNKLGDVSYVKPTKYVGIWWEMHLGKASWDMASGKHGATTENAKKYIDFAAKNNIHGLLVEGWNAGWEHWIGFEDREGVFDFVTPYPDYDINEVIRYGKEKGVALIMHHETSAATQTYDKQLDTAFAFMQKLDVHAVKTGYVGKILPKGEYHHGQYMVNHYQRVLDMGAKYKVAINAHEPIMATGIRRTYPNFIAREGLRGQEFNAWASDGGNMPEHLTIVPFTRMLAGPIDYTPGIFDIKLKPWKPNNQVNNTLAQQLALYVVLYSPVQMAADLPENYEGNPAFQFIRDVAVDWQESKVLNGEIGDYVTIARKERNGNRWFVGSVTDENARTLTINLDFLDAGKKYTATVYADGKDADWDKNPISFKIENFTVDSSSVLNLNLAPGGGAAISIVPVK</sequence>
<evidence type="ECO:0000259" key="4">
    <source>
        <dbReference type="Pfam" id="PF10566"/>
    </source>
</evidence>
<dbReference type="GO" id="GO:0016787">
    <property type="term" value="F:hydrolase activity"/>
    <property type="evidence" value="ECO:0007669"/>
    <property type="project" value="UniProtKB-KW"/>
</dbReference>
<dbReference type="Proteomes" id="UP000199452">
    <property type="component" value="Unassembled WGS sequence"/>
</dbReference>
<evidence type="ECO:0000256" key="3">
    <source>
        <dbReference type="ARBA" id="ARBA00022837"/>
    </source>
</evidence>
<accession>A0A1G6JC06</accession>
<feature type="domain" description="Glycosyl-hydrolase 97 catalytic" evidence="4">
    <location>
        <begin position="333"/>
        <end position="512"/>
    </location>
</feature>
<name>A0A1G6JC06_9BACT</name>
<dbReference type="InterPro" id="IPR014718">
    <property type="entry name" value="GH-type_carb-bd"/>
</dbReference>
<evidence type="ECO:0000259" key="5">
    <source>
        <dbReference type="Pfam" id="PF14508"/>
    </source>
</evidence>
<dbReference type="InterPro" id="IPR019563">
    <property type="entry name" value="GH97_catalytic"/>
</dbReference>
<keyword evidence="7" id="KW-0378">Hydrolase</keyword>
<gene>
    <name evidence="7" type="ORF">SAMN05216323_101939</name>
</gene>
<dbReference type="InterPro" id="IPR013785">
    <property type="entry name" value="Aldolase_TIM"/>
</dbReference>
<dbReference type="STRING" id="1640674.SAMN05216323_101939"/>
<dbReference type="Pfam" id="PF10566">
    <property type="entry name" value="Glyco_hydro_97"/>
    <property type="match status" value="1"/>
</dbReference>
<evidence type="ECO:0000313" key="8">
    <source>
        <dbReference type="Proteomes" id="UP000199452"/>
    </source>
</evidence>
<keyword evidence="8" id="KW-1185">Reference proteome</keyword>
<dbReference type="InterPro" id="IPR017853">
    <property type="entry name" value="GH"/>
</dbReference>
<dbReference type="SUPFAM" id="SSF51445">
    <property type="entry name" value="(Trans)glycosidases"/>
    <property type="match status" value="1"/>
</dbReference>
<keyword evidence="3" id="KW-0106">Calcium</keyword>
<dbReference type="AlphaFoldDB" id="A0A1G6JC06"/>
<evidence type="ECO:0000256" key="1">
    <source>
        <dbReference type="ARBA" id="ARBA00001913"/>
    </source>
</evidence>
<dbReference type="Gene3D" id="3.20.20.70">
    <property type="entry name" value="Aldolase class I"/>
    <property type="match status" value="1"/>
</dbReference>
<dbReference type="Pfam" id="PF14509">
    <property type="entry name" value="GH97_C"/>
    <property type="match status" value="1"/>
</dbReference>
<comment type="subunit">
    <text evidence="2">Monomer.</text>
</comment>
<reference evidence="7 8" key="1">
    <citation type="submission" date="2016-09" db="EMBL/GenBank/DDBJ databases">
        <authorList>
            <person name="Capua I."/>
            <person name="De Benedictis P."/>
            <person name="Joannis T."/>
            <person name="Lombin L.H."/>
            <person name="Cattoli G."/>
        </authorList>
    </citation>
    <scope>NUCLEOTIDE SEQUENCE [LARGE SCALE GENOMIC DNA]</scope>
    <source>
        <strain evidence="7 8">A7P-90m</strain>
    </source>
</reference>
<dbReference type="InterPro" id="IPR029483">
    <property type="entry name" value="GH97_C"/>
</dbReference>
<dbReference type="InterPro" id="IPR052720">
    <property type="entry name" value="Glycosyl_hydrolase_97"/>
</dbReference>
<comment type="cofactor">
    <cofactor evidence="1">
        <name>Ca(2+)</name>
        <dbReference type="ChEBI" id="CHEBI:29108"/>
    </cofactor>
</comment>
<feature type="domain" description="Glycosyl-hydrolase 97 N-terminal" evidence="5">
    <location>
        <begin position="49"/>
        <end position="315"/>
    </location>
</feature>
<dbReference type="EMBL" id="FMYP01000019">
    <property type="protein sequence ID" value="SDC16183.1"/>
    <property type="molecule type" value="Genomic_DNA"/>
</dbReference>
<dbReference type="PANTHER" id="PTHR35803:SF1">
    <property type="entry name" value="GLUCAN 1,4-ALPHA-GLUCOSIDASE SUSB"/>
    <property type="match status" value="1"/>
</dbReference>
<dbReference type="InterPro" id="IPR029486">
    <property type="entry name" value="GH97_N"/>
</dbReference>